<feature type="binding site" evidence="9">
    <location>
        <position position="154"/>
    </location>
    <ligand>
        <name>1-deoxy-D-xylulose 5-phosphate</name>
        <dbReference type="ChEBI" id="CHEBI:57792"/>
    </ligand>
</feature>
<feature type="binding site" evidence="9">
    <location>
        <position position="153"/>
    </location>
    <ligand>
        <name>Mn(2+)</name>
        <dbReference type="ChEBI" id="CHEBI:29035"/>
    </ligand>
</feature>
<comment type="function">
    <text evidence="9">Catalyzes the NADPH-dependent rearrangement and reduction of 1-deoxy-D-xylulose-5-phosphate (DXP) to 2-C-methyl-D-erythritol 4-phosphate (MEP).</text>
</comment>
<evidence type="ECO:0000256" key="3">
    <source>
        <dbReference type="ARBA" id="ARBA00022723"/>
    </source>
</evidence>
<dbReference type="InterPro" id="IPR036291">
    <property type="entry name" value="NAD(P)-bd_dom_sf"/>
</dbReference>
<reference evidence="13" key="1">
    <citation type="submission" date="2023-05" db="EMBL/GenBank/DDBJ databases">
        <title>Limnohabitans sp. strain HM2-2 Genome sequencing and assembly.</title>
        <authorList>
            <person name="Jung Y."/>
        </authorList>
    </citation>
    <scope>NUCLEOTIDE SEQUENCE</scope>
    <source>
        <strain evidence="13">HM2-2</strain>
    </source>
</reference>
<dbReference type="SUPFAM" id="SSF69055">
    <property type="entry name" value="1-deoxy-D-xylulose-5-phosphate reductoisomerase, C-terminal domain"/>
    <property type="match status" value="1"/>
</dbReference>
<evidence type="ECO:0000259" key="10">
    <source>
        <dbReference type="Pfam" id="PF02670"/>
    </source>
</evidence>
<feature type="binding site" evidence="9">
    <location>
        <position position="16"/>
    </location>
    <ligand>
        <name>NADPH</name>
        <dbReference type="ChEBI" id="CHEBI:57783"/>
    </ligand>
</feature>
<protein>
    <recommendedName>
        <fullName evidence="9">1-deoxy-D-xylulose 5-phosphate reductoisomerase</fullName>
        <shortName evidence="9">DXP reductoisomerase</shortName>
        <ecNumber evidence="9">1.1.1.267</ecNumber>
    </recommendedName>
    <alternativeName>
        <fullName evidence="9">1-deoxyxylulose-5-phosphate reductoisomerase</fullName>
    </alternativeName>
    <alternativeName>
        <fullName evidence="9">2-C-methyl-D-erythritol 4-phosphate synthase</fullName>
    </alternativeName>
</protein>
<dbReference type="PANTHER" id="PTHR30525">
    <property type="entry name" value="1-DEOXY-D-XYLULOSE 5-PHOSPHATE REDUCTOISOMERASE"/>
    <property type="match status" value="1"/>
</dbReference>
<feature type="binding site" evidence="9">
    <location>
        <position position="223"/>
    </location>
    <ligand>
        <name>1-deoxy-D-xylulose 5-phosphate</name>
        <dbReference type="ChEBI" id="CHEBI:57792"/>
    </ligand>
</feature>
<dbReference type="EC" id="1.1.1.267" evidence="9"/>
<dbReference type="NCBIfam" id="NF003938">
    <property type="entry name" value="PRK05447.1-1"/>
    <property type="match status" value="1"/>
</dbReference>
<keyword evidence="4 9" id="KW-0521">NADP</keyword>
<feature type="binding site" evidence="9">
    <location>
        <position position="129"/>
    </location>
    <ligand>
        <name>NADPH</name>
        <dbReference type="ChEBI" id="CHEBI:57783"/>
    </ligand>
</feature>
<keyword evidence="3 9" id="KW-0479">Metal-binding</keyword>
<keyword evidence="6 9" id="KW-0464">Manganese</keyword>
<dbReference type="SUPFAM" id="SSF55347">
    <property type="entry name" value="Glyceraldehyde-3-phosphate dehydrogenase-like, C-terminal domain"/>
    <property type="match status" value="1"/>
</dbReference>
<dbReference type="InterPro" id="IPR036169">
    <property type="entry name" value="DXPR_C_sf"/>
</dbReference>
<feature type="domain" description="1-deoxy-D-xylulose 5-phosphate reductoisomerase N-terminal" evidence="10">
    <location>
        <begin position="7"/>
        <end position="135"/>
    </location>
</feature>
<dbReference type="InterPro" id="IPR026877">
    <property type="entry name" value="DXPR_C"/>
</dbReference>
<feature type="binding site" evidence="9">
    <location>
        <position position="15"/>
    </location>
    <ligand>
        <name>NADPH</name>
        <dbReference type="ChEBI" id="CHEBI:57783"/>
    </ligand>
</feature>
<evidence type="ECO:0000313" key="14">
    <source>
        <dbReference type="Proteomes" id="UP001431902"/>
    </source>
</evidence>
<dbReference type="InterPro" id="IPR003821">
    <property type="entry name" value="DXP_reductoisomerase"/>
</dbReference>
<feature type="binding site" evidence="9">
    <location>
        <position position="127"/>
    </location>
    <ligand>
        <name>NADPH</name>
        <dbReference type="ChEBI" id="CHEBI:57783"/>
    </ligand>
</feature>
<dbReference type="HAMAP" id="MF_00183">
    <property type="entry name" value="DXP_reductoisom"/>
    <property type="match status" value="1"/>
</dbReference>
<dbReference type="Pfam" id="PF13288">
    <property type="entry name" value="DXPR_C"/>
    <property type="match status" value="1"/>
</dbReference>
<dbReference type="PIRSF" id="PIRSF006205">
    <property type="entry name" value="Dxp_reductismrs"/>
    <property type="match status" value="1"/>
</dbReference>
<dbReference type="Pfam" id="PF08436">
    <property type="entry name" value="DXP_redisom_C"/>
    <property type="match status" value="1"/>
</dbReference>
<feature type="binding site" evidence="9">
    <location>
        <position position="128"/>
    </location>
    <ligand>
        <name>1-deoxy-D-xylulose 5-phosphate</name>
        <dbReference type="ChEBI" id="CHEBI:57792"/>
    </ligand>
</feature>
<feature type="binding site" evidence="9">
    <location>
        <position position="224"/>
    </location>
    <ligand>
        <name>1-deoxy-D-xylulose 5-phosphate</name>
        <dbReference type="ChEBI" id="CHEBI:57792"/>
    </ligand>
</feature>
<name>A0ABT6X3B5_9BURK</name>
<comment type="cofactor">
    <cofactor evidence="9">
        <name>Mg(2+)</name>
        <dbReference type="ChEBI" id="CHEBI:18420"/>
    </cofactor>
    <cofactor evidence="9">
        <name>Mn(2+)</name>
        <dbReference type="ChEBI" id="CHEBI:29035"/>
    </cofactor>
</comment>
<evidence type="ECO:0000256" key="9">
    <source>
        <dbReference type="HAMAP-Rule" id="MF_00183"/>
    </source>
</evidence>
<organism evidence="13 14">
    <name type="scientific">Limnohabitans lacus</name>
    <dbReference type="NCBI Taxonomy" id="3045173"/>
    <lineage>
        <taxon>Bacteria</taxon>
        <taxon>Pseudomonadati</taxon>
        <taxon>Pseudomonadota</taxon>
        <taxon>Betaproteobacteria</taxon>
        <taxon>Burkholderiales</taxon>
        <taxon>Comamonadaceae</taxon>
        <taxon>Limnohabitans</taxon>
    </lineage>
</organism>
<comment type="caution">
    <text evidence="9">Lacks conserved residue(s) required for the propagation of feature annotation.</text>
</comment>
<dbReference type="Proteomes" id="UP001431902">
    <property type="component" value="Unassembled WGS sequence"/>
</dbReference>
<dbReference type="InterPro" id="IPR013512">
    <property type="entry name" value="DXP_reductoisomerase_N"/>
</dbReference>
<feature type="binding site" evidence="9">
    <location>
        <position position="182"/>
    </location>
    <ligand>
        <name>1-deoxy-D-xylulose 5-phosphate</name>
        <dbReference type="ChEBI" id="CHEBI:57792"/>
    </ligand>
</feature>
<proteinExistence type="inferred from homology"/>
<dbReference type="NCBIfam" id="TIGR00243">
    <property type="entry name" value="Dxr"/>
    <property type="match status" value="1"/>
</dbReference>
<evidence type="ECO:0000313" key="13">
    <source>
        <dbReference type="EMBL" id="MDI9232603.1"/>
    </source>
</evidence>
<evidence type="ECO:0000256" key="7">
    <source>
        <dbReference type="ARBA" id="ARBA00023229"/>
    </source>
</evidence>
<keyword evidence="5 9" id="KW-0560">Oxidoreductase</keyword>
<accession>A0ABT6X3B5</accession>
<dbReference type="GO" id="GO:0030604">
    <property type="term" value="F:1-deoxy-D-xylulose-5-phosphate reductoisomerase activity"/>
    <property type="evidence" value="ECO:0007669"/>
    <property type="project" value="UniProtKB-EC"/>
</dbReference>
<dbReference type="Gene3D" id="1.10.1740.10">
    <property type="match status" value="1"/>
</dbReference>
<feature type="binding site" evidence="9">
    <location>
        <position position="218"/>
    </location>
    <ligand>
        <name>1-deoxy-D-xylulose 5-phosphate</name>
        <dbReference type="ChEBI" id="CHEBI:57792"/>
    </ligand>
</feature>
<feature type="binding site" evidence="9">
    <location>
        <position position="155"/>
    </location>
    <ligand>
        <name>Mn(2+)</name>
        <dbReference type="ChEBI" id="CHEBI:29035"/>
    </ligand>
</feature>
<evidence type="ECO:0000256" key="8">
    <source>
        <dbReference type="ARBA" id="ARBA00048543"/>
    </source>
</evidence>
<dbReference type="SUPFAM" id="SSF51735">
    <property type="entry name" value="NAD(P)-binding Rossmann-fold domains"/>
    <property type="match status" value="1"/>
</dbReference>
<feature type="binding site" evidence="9">
    <location>
        <position position="227"/>
    </location>
    <ligand>
        <name>1-deoxy-D-xylulose 5-phosphate</name>
        <dbReference type="ChEBI" id="CHEBI:57792"/>
    </ligand>
</feature>
<feature type="binding site" evidence="9">
    <location>
        <position position="211"/>
    </location>
    <ligand>
        <name>NADPH</name>
        <dbReference type="ChEBI" id="CHEBI:57783"/>
    </ligand>
</feature>
<dbReference type="Gene3D" id="3.40.50.720">
    <property type="entry name" value="NAD(P)-binding Rossmann-like Domain"/>
    <property type="match status" value="1"/>
</dbReference>
<feature type="binding site" evidence="9">
    <location>
        <position position="155"/>
    </location>
    <ligand>
        <name>1-deoxy-D-xylulose 5-phosphate</name>
        <dbReference type="ChEBI" id="CHEBI:57792"/>
    </ligand>
</feature>
<feature type="domain" description="DXP reductoisomerase C-terminal" evidence="12">
    <location>
        <begin position="267"/>
        <end position="387"/>
    </location>
</feature>
<evidence type="ECO:0000259" key="12">
    <source>
        <dbReference type="Pfam" id="PF13288"/>
    </source>
</evidence>
<sequence>MNKKHHITILGSTGSIGTSTLDVLSRHPDRFAVYALTASSQVDLMLAQCAQFKPQVAVMAQELSGRLLADRIKAEGLPVQVRWGAEALDEVASAPPVDAVMAAIVGAAGLSPCLAAAKAGKRLLLANKEALVVGGDVFLSAVKQGGAVLLPIDSEHSAIFQSLPEDPATWQNRVQKIILTASGGPFRGRDPATLKDVTPEQACAHPNWVMGRKISVDSATMMNKALEVIEARYLFGMKPAQLEVVIHPQSVIHSMVQYQDNSVVAQLGTPDMRVPIAYGLSWPERMTSGASALDFHALAAMTFEAMDDHGHPERFPGLNLAWETLNGAPGSCALLNAANEISVEAFLNRHIRFDQIHAVNRATLDRITNPAPQNLEDLMDLDRRGREAAKSIVKALNI</sequence>
<evidence type="ECO:0000256" key="6">
    <source>
        <dbReference type="ARBA" id="ARBA00023211"/>
    </source>
</evidence>
<dbReference type="PANTHER" id="PTHR30525:SF0">
    <property type="entry name" value="1-DEOXY-D-XYLULOSE 5-PHOSPHATE REDUCTOISOMERASE, CHLOROPLASTIC"/>
    <property type="match status" value="1"/>
</dbReference>
<keyword evidence="9" id="KW-0460">Magnesium</keyword>
<evidence type="ECO:0000259" key="11">
    <source>
        <dbReference type="Pfam" id="PF08436"/>
    </source>
</evidence>
<dbReference type="EMBL" id="JASGBH010000001">
    <property type="protein sequence ID" value="MDI9232603.1"/>
    <property type="molecule type" value="Genomic_DNA"/>
</dbReference>
<comment type="pathway">
    <text evidence="1 9">Isoprenoid biosynthesis; isopentenyl diphosphate biosynthesis via DXP pathway; isopentenyl diphosphate from 1-deoxy-D-xylulose 5-phosphate: step 1/6.</text>
</comment>
<dbReference type="Pfam" id="PF02670">
    <property type="entry name" value="DXP_reductoisom"/>
    <property type="match status" value="1"/>
</dbReference>
<keyword evidence="14" id="KW-1185">Reference proteome</keyword>
<feature type="binding site" evidence="9">
    <location>
        <position position="205"/>
    </location>
    <ligand>
        <name>1-deoxy-D-xylulose 5-phosphate</name>
        <dbReference type="ChEBI" id="CHEBI:57792"/>
    </ligand>
</feature>
<dbReference type="InterPro" id="IPR013644">
    <property type="entry name" value="DXP_reductoisomerase_C"/>
</dbReference>
<comment type="catalytic activity">
    <reaction evidence="8">
        <text>2-C-methyl-D-erythritol 4-phosphate + NADP(+) = 1-deoxy-D-xylulose 5-phosphate + NADPH + H(+)</text>
        <dbReference type="Rhea" id="RHEA:13717"/>
        <dbReference type="ChEBI" id="CHEBI:15378"/>
        <dbReference type="ChEBI" id="CHEBI:57783"/>
        <dbReference type="ChEBI" id="CHEBI:57792"/>
        <dbReference type="ChEBI" id="CHEBI:58262"/>
        <dbReference type="ChEBI" id="CHEBI:58349"/>
        <dbReference type="EC" id="1.1.1.267"/>
    </reaction>
    <physiologicalReaction direction="right-to-left" evidence="8">
        <dbReference type="Rhea" id="RHEA:13719"/>
    </physiologicalReaction>
</comment>
<comment type="caution">
    <text evidence="13">The sequence shown here is derived from an EMBL/GenBank/DDBJ whole genome shotgun (WGS) entry which is preliminary data.</text>
</comment>
<evidence type="ECO:0000256" key="4">
    <source>
        <dbReference type="ARBA" id="ARBA00022857"/>
    </source>
</evidence>
<dbReference type="NCBIfam" id="NF009114">
    <property type="entry name" value="PRK12464.1"/>
    <property type="match status" value="1"/>
</dbReference>
<dbReference type="RefSeq" id="WP_283223005.1">
    <property type="nucleotide sequence ID" value="NZ_JASGBH010000001.1"/>
</dbReference>
<evidence type="ECO:0000256" key="2">
    <source>
        <dbReference type="ARBA" id="ARBA00006825"/>
    </source>
</evidence>
<comment type="similarity">
    <text evidence="2 9">Belongs to the DXR family.</text>
</comment>
<feature type="binding site" evidence="9">
    <location>
        <position position="14"/>
    </location>
    <ligand>
        <name>NADPH</name>
        <dbReference type="ChEBI" id="CHEBI:57783"/>
    </ligand>
</feature>
<evidence type="ECO:0000256" key="5">
    <source>
        <dbReference type="ARBA" id="ARBA00023002"/>
    </source>
</evidence>
<gene>
    <name evidence="13" type="primary">ispC</name>
    <name evidence="9" type="synonym">dxr</name>
    <name evidence="13" type="ORF">QLQ16_01995</name>
</gene>
<evidence type="ECO:0000256" key="1">
    <source>
        <dbReference type="ARBA" id="ARBA00005094"/>
    </source>
</evidence>
<keyword evidence="7 9" id="KW-0414">Isoprene biosynthesis</keyword>
<feature type="binding site" evidence="9">
    <location>
        <position position="13"/>
    </location>
    <ligand>
        <name>NADPH</name>
        <dbReference type="ChEBI" id="CHEBI:57783"/>
    </ligand>
</feature>
<feature type="binding site" evidence="9">
    <location>
        <position position="227"/>
    </location>
    <ligand>
        <name>Mn(2+)</name>
        <dbReference type="ChEBI" id="CHEBI:29035"/>
    </ligand>
</feature>
<feature type="domain" description="1-deoxy-D-xylulose 5-phosphate reductoisomerase C-terminal" evidence="11">
    <location>
        <begin position="149"/>
        <end position="235"/>
    </location>
</feature>